<reference evidence="1" key="1">
    <citation type="submission" date="2022-09" db="EMBL/GenBank/DDBJ databases">
        <authorList>
            <person name="Li Z.-J."/>
        </authorList>
    </citation>
    <scope>NUCLEOTIDE SEQUENCE</scope>
    <source>
        <strain evidence="1">TGB10</strain>
    </source>
</reference>
<gene>
    <name evidence="1" type="ORF">N7E60_04130</name>
</gene>
<evidence type="ECO:0008006" key="3">
    <source>
        <dbReference type="Google" id="ProtNLM"/>
    </source>
</evidence>
<organism evidence="1 2">
    <name type="scientific">Salinivibrio proteolyticus</name>
    <dbReference type="NCBI Taxonomy" id="334715"/>
    <lineage>
        <taxon>Bacteria</taxon>
        <taxon>Pseudomonadati</taxon>
        <taxon>Pseudomonadota</taxon>
        <taxon>Gammaproteobacteria</taxon>
        <taxon>Vibrionales</taxon>
        <taxon>Vibrionaceae</taxon>
        <taxon>Salinivibrio</taxon>
    </lineage>
</organism>
<dbReference type="SUPFAM" id="SSF51556">
    <property type="entry name" value="Metallo-dependent hydrolases"/>
    <property type="match status" value="1"/>
</dbReference>
<dbReference type="EMBL" id="CP114584">
    <property type="protein sequence ID" value="WBA15491.1"/>
    <property type="molecule type" value="Genomic_DNA"/>
</dbReference>
<dbReference type="RefSeq" id="WP_269598201.1">
    <property type="nucleotide sequence ID" value="NZ_CP114584.1"/>
</dbReference>
<protein>
    <recommendedName>
        <fullName evidence="3">Adenosine deaminase</fullName>
    </recommendedName>
</protein>
<sequence length="892" mass="103392">MVSRSLSEHISGCFYSSESLSSALIAQIESSNLYQLPVDQWPFNHSEFYGQLVKELDQRYPRKYRLDDIRKLMDNICDGDLFQSSRLPWLSDLFSRLMKRNGDYISYKETEVQAYVRLAAEMDPTLLVAWHLSDWVQTESYPSCEDIRRIVSAQTAFFAPIEHFTKRYAEGHVHIGGVTADNAILESYLLSLEWKVGLTQSSKESPTLIKKIESARKILRWLIDFNKQESDFHTFVSSYENQRLNGPQAYNWELLAETCSRHNVSSQAWLFGAFARAMHSGCANRWLWLHLYLCARYRDEATMPTERMTILSFFQITNDIRRELIMDGQGLTRFVEDYFSGPLGRGKNAKHDNMRRLFPSNKDLVELKSSLGSFNATFVKGLVADLADQAKVDLPKPPYIFGEDEIEPDSGTLAYLETLERWQYCGHFSRSQKNRIPSKGTKADVKIFWKEAEKLMRKLQSQEGWNKPEFLGGFQNPNFYFQPSRWFRGLDVAGNENDLKVEWFAPIIRWLRRGLVSRPDGEKASQGFHLSIHTGEDYAHPVSGMRHIDETVKFCEMRDGDRLGHALALGIVPRTWIERQGEMVLPIDEHLDNLVWMWHYATMLSGHISLANQVLPILERRIARFWKKIAALYDESVFAASESSTETLKAQESLSVSPDTLYRAWWLRRNCHYRLAQLIDDSPRSAQEIQALPDICLLKSKGITKKEVEVYYSRHRYISNAKQMPLVVVSRSRESFAHITKPSNQNKFNIHYDTDTDAEIDFMEALQDFLMDQYDREGLIIETNPTSNVYIARLEKHSEHPIFRWHPPDEATLQAGGLHNKYGLRRGPSRVMINTDDPGIMPTTLRTEFLLLREASIELGIGRTVAERWLEELRVYGIEQFRRNHLPVFETI</sequence>
<keyword evidence="2" id="KW-1185">Reference proteome</keyword>
<accession>A0ABY7LGI3</accession>
<dbReference type="Proteomes" id="UP001164676">
    <property type="component" value="Chromosome"/>
</dbReference>
<proteinExistence type="predicted"/>
<evidence type="ECO:0000313" key="1">
    <source>
        <dbReference type="EMBL" id="WBA15491.1"/>
    </source>
</evidence>
<dbReference type="Gene3D" id="3.20.20.140">
    <property type="entry name" value="Metal-dependent hydrolases"/>
    <property type="match status" value="2"/>
</dbReference>
<dbReference type="InterPro" id="IPR032466">
    <property type="entry name" value="Metal_Hydrolase"/>
</dbReference>
<dbReference type="NCBIfam" id="NF041744">
    <property type="entry name" value="RdrB"/>
    <property type="match status" value="1"/>
</dbReference>
<name>A0ABY7LGI3_9GAMM</name>
<evidence type="ECO:0000313" key="2">
    <source>
        <dbReference type="Proteomes" id="UP001164676"/>
    </source>
</evidence>